<proteinExistence type="predicted"/>
<evidence type="ECO:0000313" key="2">
    <source>
        <dbReference type="EMBL" id="GAA3029611.1"/>
    </source>
</evidence>
<comment type="caution">
    <text evidence="2">The sequence shown here is derived from an EMBL/GenBank/DDBJ whole genome shotgun (WGS) entry which is preliminary data.</text>
</comment>
<dbReference type="PANTHER" id="PTHR43586">
    <property type="entry name" value="CYSTEINE DESULFURASE"/>
    <property type="match status" value="1"/>
</dbReference>
<dbReference type="EMBL" id="BAAAWD010000019">
    <property type="protein sequence ID" value="GAA3029611.1"/>
    <property type="molecule type" value="Genomic_DNA"/>
</dbReference>
<dbReference type="RefSeq" id="WP_344902899.1">
    <property type="nucleotide sequence ID" value="NZ_BAAAWD010000019.1"/>
</dbReference>
<evidence type="ECO:0000259" key="1">
    <source>
        <dbReference type="Pfam" id="PF00266"/>
    </source>
</evidence>
<dbReference type="Pfam" id="PF00266">
    <property type="entry name" value="Aminotran_5"/>
    <property type="match status" value="1"/>
</dbReference>
<dbReference type="SUPFAM" id="SSF53383">
    <property type="entry name" value="PLP-dependent transferases"/>
    <property type="match status" value="1"/>
</dbReference>
<sequence length="420" mass="45489">MRDHSSTSEIGRESLPDVAALRTDTPGCEQVVHFNNAGCGLLAAPVLAAMVDHLNLEARIGGYEASAAREEEVRGFYTEIAALINCEPGNVAFAGSATHAFATALSAIPFRSGDVILTTRNDFISNQIAFLSLRKRFGVEIVHAPDAPEGGVDVAAMAALMRAHRPRLVTATHIPTNSGLVQPVAEIGRHCRELDLLYMVDACQSVGQYPVDVAEIGCDLLTATCRKFLRGPRGSGFLYVSDRVLRAGYEPLFIDMHGARWVEPGRYRPVETAARFEEWEFPYATVLGCAAAARYALRVGVDAIADRSPALAARLRTGLDAVPGVRTLDRGPRLGAIVTFSAEGWEPRPFKAAMDARRVNSALSFREFAQFDFGDKDVDWCLRLSPHYYNTEEEVDRVVAAVADLVQGRPGGTGGTDGPR</sequence>
<accession>A0ABP6L5J8</accession>
<keyword evidence="2" id="KW-0032">Aminotransferase</keyword>
<dbReference type="GO" id="GO:0008483">
    <property type="term" value="F:transaminase activity"/>
    <property type="evidence" value="ECO:0007669"/>
    <property type="project" value="UniProtKB-KW"/>
</dbReference>
<dbReference type="Gene3D" id="3.40.640.10">
    <property type="entry name" value="Type I PLP-dependent aspartate aminotransferase-like (Major domain)"/>
    <property type="match status" value="1"/>
</dbReference>
<evidence type="ECO:0000313" key="3">
    <source>
        <dbReference type="Proteomes" id="UP001499930"/>
    </source>
</evidence>
<dbReference type="InterPro" id="IPR000192">
    <property type="entry name" value="Aminotrans_V_dom"/>
</dbReference>
<dbReference type="InterPro" id="IPR015424">
    <property type="entry name" value="PyrdxlP-dep_Trfase"/>
</dbReference>
<keyword evidence="3" id="KW-1185">Reference proteome</keyword>
<dbReference type="InterPro" id="IPR015422">
    <property type="entry name" value="PyrdxlP-dep_Trfase_small"/>
</dbReference>
<dbReference type="PANTHER" id="PTHR43586:SF24">
    <property type="entry name" value="BLR4730 PROTEIN"/>
    <property type="match status" value="1"/>
</dbReference>
<dbReference type="InterPro" id="IPR015421">
    <property type="entry name" value="PyrdxlP-dep_Trfase_major"/>
</dbReference>
<dbReference type="Proteomes" id="UP001499930">
    <property type="component" value="Unassembled WGS sequence"/>
</dbReference>
<gene>
    <name evidence="2" type="ORF">GCM10017559_65200</name>
</gene>
<keyword evidence="2" id="KW-0808">Transferase</keyword>
<name>A0ABP6L5J8_9ACTN</name>
<feature type="domain" description="Aminotransferase class V" evidence="1">
    <location>
        <begin position="34"/>
        <end position="398"/>
    </location>
</feature>
<reference evidence="3" key="1">
    <citation type="journal article" date="2019" name="Int. J. Syst. Evol. Microbiol.">
        <title>The Global Catalogue of Microorganisms (GCM) 10K type strain sequencing project: providing services to taxonomists for standard genome sequencing and annotation.</title>
        <authorList>
            <consortium name="The Broad Institute Genomics Platform"/>
            <consortium name="The Broad Institute Genome Sequencing Center for Infectious Disease"/>
            <person name="Wu L."/>
            <person name="Ma J."/>
        </authorList>
    </citation>
    <scope>NUCLEOTIDE SEQUENCE [LARGE SCALE GENOMIC DNA]</scope>
    <source>
        <strain evidence="3">JCM 3106</strain>
    </source>
</reference>
<organism evidence="2 3">
    <name type="scientific">Streptosporangium longisporum</name>
    <dbReference type="NCBI Taxonomy" id="46187"/>
    <lineage>
        <taxon>Bacteria</taxon>
        <taxon>Bacillati</taxon>
        <taxon>Actinomycetota</taxon>
        <taxon>Actinomycetes</taxon>
        <taxon>Streptosporangiales</taxon>
        <taxon>Streptosporangiaceae</taxon>
        <taxon>Streptosporangium</taxon>
    </lineage>
</organism>
<protein>
    <submittedName>
        <fullName evidence="2">Aminotransferase class V-fold PLP-dependent enzyme</fullName>
    </submittedName>
</protein>
<dbReference type="Gene3D" id="3.90.1150.10">
    <property type="entry name" value="Aspartate Aminotransferase, domain 1"/>
    <property type="match status" value="1"/>
</dbReference>